<feature type="transmembrane region" description="Helical" evidence="1">
    <location>
        <begin position="87"/>
        <end position="105"/>
    </location>
</feature>
<evidence type="ECO:0000313" key="3">
    <source>
        <dbReference type="EMBL" id="WBO22443.1"/>
    </source>
</evidence>
<feature type="transmembrane region" description="Helical" evidence="1">
    <location>
        <begin position="210"/>
        <end position="231"/>
    </location>
</feature>
<keyword evidence="1" id="KW-0472">Membrane</keyword>
<accession>A0ABY7NM62</accession>
<feature type="transmembrane region" description="Helical" evidence="1">
    <location>
        <begin position="186"/>
        <end position="204"/>
    </location>
</feature>
<dbReference type="Proteomes" id="UP001210865">
    <property type="component" value="Chromosome"/>
</dbReference>
<feature type="transmembrane region" description="Helical" evidence="1">
    <location>
        <begin position="156"/>
        <end position="179"/>
    </location>
</feature>
<evidence type="ECO:0000259" key="2">
    <source>
        <dbReference type="Pfam" id="PF02517"/>
    </source>
</evidence>
<feature type="domain" description="CAAX prenyl protease 2/Lysostaphin resistance protein A-like" evidence="2">
    <location>
        <begin position="134"/>
        <end position="221"/>
    </location>
</feature>
<evidence type="ECO:0000313" key="4">
    <source>
        <dbReference type="Proteomes" id="UP001210865"/>
    </source>
</evidence>
<gene>
    <name evidence="3" type="ORF">PBT88_20305</name>
</gene>
<dbReference type="RefSeq" id="WP_270077086.1">
    <property type="nucleotide sequence ID" value="NZ_CP115174.1"/>
</dbReference>
<evidence type="ECO:0000256" key="1">
    <source>
        <dbReference type="SAM" id="Phobius"/>
    </source>
</evidence>
<proteinExistence type="predicted"/>
<feature type="transmembrane region" description="Helical" evidence="1">
    <location>
        <begin position="6"/>
        <end position="27"/>
    </location>
</feature>
<keyword evidence="1" id="KW-0812">Transmembrane</keyword>
<sequence>MTPGWPDHLFVLIVMLGAFPFGGWIAYRRFLARATRIGDRALVQEYRNTLLWLAGLAVATWLVWWIGGRPLAALFATPPRLPDGPDIAPPIAFGAGIGLLARPVLAWRIPRIAQAFRRQIAPIAAFLPRTGAQLRWGLIVSLAAGLCEEIGYRGYLMPYLGAALPLWGMIAGGALIFGLAHIYQGWVGTLMTTLIGAALAGLYLVCGSLWWPIALHAAIDLSAMVTAYVVLRLPRTNAP</sequence>
<keyword evidence="4" id="KW-1185">Reference proteome</keyword>
<dbReference type="EMBL" id="CP115174">
    <property type="protein sequence ID" value="WBO22443.1"/>
    <property type="molecule type" value="Genomic_DNA"/>
</dbReference>
<feature type="transmembrane region" description="Helical" evidence="1">
    <location>
        <begin position="48"/>
        <end position="67"/>
    </location>
</feature>
<protein>
    <submittedName>
        <fullName evidence="3">Type II CAAX endopeptidase family protein</fullName>
    </submittedName>
</protein>
<keyword evidence="1" id="KW-1133">Transmembrane helix</keyword>
<dbReference type="InterPro" id="IPR003675">
    <property type="entry name" value="Rce1/LyrA-like_dom"/>
</dbReference>
<dbReference type="Pfam" id="PF02517">
    <property type="entry name" value="Rce1-like"/>
    <property type="match status" value="1"/>
</dbReference>
<organism evidence="3 4">
    <name type="scientific">Sphingomonas abietis</name>
    <dbReference type="NCBI Taxonomy" id="3012344"/>
    <lineage>
        <taxon>Bacteria</taxon>
        <taxon>Pseudomonadati</taxon>
        <taxon>Pseudomonadota</taxon>
        <taxon>Alphaproteobacteria</taxon>
        <taxon>Sphingomonadales</taxon>
        <taxon>Sphingomonadaceae</taxon>
        <taxon>Sphingomonas</taxon>
    </lineage>
</organism>
<reference evidence="3 4" key="1">
    <citation type="submission" date="2022-12" db="EMBL/GenBank/DDBJ databases">
        <title>Sphingomonas abieness sp. nov., an endophytic bacterium isolated from Abies koreana.</title>
        <authorList>
            <person name="Jiang L."/>
            <person name="Lee J."/>
        </authorList>
    </citation>
    <scope>NUCLEOTIDE SEQUENCE [LARGE SCALE GENOMIC DNA]</scope>
    <source>
        <strain evidence="4">PAMB 00755</strain>
    </source>
</reference>
<name>A0ABY7NM62_9SPHN</name>